<feature type="transmembrane region" description="Helical" evidence="2">
    <location>
        <begin position="257"/>
        <end position="276"/>
    </location>
</feature>
<evidence type="ECO:0000313" key="3">
    <source>
        <dbReference type="EMBL" id="QMW04064.1"/>
    </source>
</evidence>
<accession>A0A7G5GYX2</accession>
<keyword evidence="1" id="KW-0175">Coiled coil</keyword>
<evidence type="ECO:0000256" key="2">
    <source>
        <dbReference type="SAM" id="Phobius"/>
    </source>
</evidence>
<dbReference type="Proteomes" id="UP000515369">
    <property type="component" value="Chromosome"/>
</dbReference>
<feature type="transmembrane region" description="Helical" evidence="2">
    <location>
        <begin position="152"/>
        <end position="172"/>
    </location>
</feature>
<evidence type="ECO:0000313" key="4">
    <source>
        <dbReference type="Proteomes" id="UP000515369"/>
    </source>
</evidence>
<keyword evidence="2" id="KW-0812">Transmembrane</keyword>
<name>A0A7G5GYX2_9BACT</name>
<organism evidence="3 4">
    <name type="scientific">Spirosoma foliorum</name>
    <dbReference type="NCBI Taxonomy" id="2710596"/>
    <lineage>
        <taxon>Bacteria</taxon>
        <taxon>Pseudomonadati</taxon>
        <taxon>Bacteroidota</taxon>
        <taxon>Cytophagia</taxon>
        <taxon>Cytophagales</taxon>
        <taxon>Cytophagaceae</taxon>
        <taxon>Spirosoma</taxon>
    </lineage>
</organism>
<dbReference type="RefSeq" id="WP_182461320.1">
    <property type="nucleotide sequence ID" value="NZ_CP059732.1"/>
</dbReference>
<proteinExistence type="predicted"/>
<reference evidence="3 4" key="1">
    <citation type="submission" date="2020-07" db="EMBL/GenBank/DDBJ databases">
        <title>Spirosoma foliorum sp. nov., isolated from the leaves on the Nejang mountain Korea, Republic of.</title>
        <authorList>
            <person name="Ho H."/>
            <person name="Lee Y.-J."/>
            <person name="Nurcahyanto D.-A."/>
            <person name="Kim S.-G."/>
        </authorList>
    </citation>
    <scope>NUCLEOTIDE SEQUENCE [LARGE SCALE GENOMIC DNA]</scope>
    <source>
        <strain evidence="3 4">PL0136</strain>
    </source>
</reference>
<keyword evidence="2" id="KW-1133">Transmembrane helix</keyword>
<dbReference type="AlphaFoldDB" id="A0A7G5GYX2"/>
<sequence>MKTQNKATTTANQVGGVVHPLNQAQPLLHVIEPVPPALTLEELAQQLQAQKEALQEQENELELKLQVAAEQEQARKLEEYNHLREDAAGFRLTAAKEEDEANKRMYVQWALDADKQANQLARELGLAVEEPEEHQQESKAVKAVASLLKHRLGAVVQISLLLLAIWVANHYFNSTGEHIKEANKVLPIEQQMSAYDETSIQKFFFEKWVEFWDLPVGLLKLLIMVPFVAFYMLPFIRSRKDFFTEFFEDLTPYQRCLLTLSFIALFVLHSALTHGVKP</sequence>
<keyword evidence="2" id="KW-0472">Membrane</keyword>
<protein>
    <submittedName>
        <fullName evidence="3">Uncharacterized protein</fullName>
    </submittedName>
</protein>
<dbReference type="EMBL" id="CP059732">
    <property type="protein sequence ID" value="QMW04064.1"/>
    <property type="molecule type" value="Genomic_DNA"/>
</dbReference>
<feature type="coiled-coil region" evidence="1">
    <location>
        <begin position="37"/>
        <end position="74"/>
    </location>
</feature>
<evidence type="ECO:0000256" key="1">
    <source>
        <dbReference type="SAM" id="Coils"/>
    </source>
</evidence>
<feature type="transmembrane region" description="Helical" evidence="2">
    <location>
        <begin position="217"/>
        <end position="236"/>
    </location>
</feature>
<keyword evidence="4" id="KW-1185">Reference proteome</keyword>
<dbReference type="KEGG" id="sfol:H3H32_03655"/>
<gene>
    <name evidence="3" type="ORF">H3H32_03655</name>
</gene>